<dbReference type="PANTHER" id="PTHR48237">
    <property type="entry name" value="GAMMA-TUBULIN COMPLEX COMPONENT"/>
    <property type="match status" value="1"/>
</dbReference>
<dbReference type="Proteomes" id="UP000233837">
    <property type="component" value="Unassembled WGS sequence"/>
</dbReference>
<dbReference type="PANTHER" id="PTHR48237:SF1">
    <property type="entry name" value="SPC97_SPC98 FAMILY OF SPINDLE POLE BODY (SBP) COMPONENT"/>
    <property type="match status" value="1"/>
</dbReference>
<feature type="region of interest" description="Disordered" evidence="1">
    <location>
        <begin position="145"/>
        <end position="169"/>
    </location>
</feature>
<accession>A0A2I0WT85</accession>
<sequence length="169" mass="18771">MAPSKNAEAANEDGCGEHTRAEEIEWLASLSECELDFLISLKDLATTRAKNIGHTGLTQKFDLKVLRALAFVLLEYFKDRLRNTPNVPADKLLEALSGCRLLDIDGDENADIMTSASMSSSKDVSFASSRRKRMWDGLEELTFSHKKKQKTTDGDHTTMITDQNQGTST</sequence>
<dbReference type="AlphaFoldDB" id="A0A2I0WT85"/>
<evidence type="ECO:0000313" key="2">
    <source>
        <dbReference type="EMBL" id="PKU78866.1"/>
    </source>
</evidence>
<dbReference type="STRING" id="906689.A0A2I0WT85"/>
<evidence type="ECO:0000313" key="3">
    <source>
        <dbReference type="Proteomes" id="UP000233837"/>
    </source>
</evidence>
<dbReference type="EMBL" id="KZ502442">
    <property type="protein sequence ID" value="PKU78866.1"/>
    <property type="molecule type" value="Genomic_DNA"/>
</dbReference>
<reference evidence="2 3" key="1">
    <citation type="journal article" date="2016" name="Sci. Rep.">
        <title>The Dendrobium catenatum Lindl. genome sequence provides insights into polysaccharide synthase, floral development and adaptive evolution.</title>
        <authorList>
            <person name="Zhang G.Q."/>
            <person name="Xu Q."/>
            <person name="Bian C."/>
            <person name="Tsai W.C."/>
            <person name="Yeh C.M."/>
            <person name="Liu K.W."/>
            <person name="Yoshida K."/>
            <person name="Zhang L.S."/>
            <person name="Chang S.B."/>
            <person name="Chen F."/>
            <person name="Shi Y."/>
            <person name="Su Y.Y."/>
            <person name="Zhang Y.Q."/>
            <person name="Chen L.J."/>
            <person name="Yin Y."/>
            <person name="Lin M."/>
            <person name="Huang H."/>
            <person name="Deng H."/>
            <person name="Wang Z.W."/>
            <person name="Zhu S.L."/>
            <person name="Zhao X."/>
            <person name="Deng C."/>
            <person name="Niu S.C."/>
            <person name="Huang J."/>
            <person name="Wang M."/>
            <person name="Liu G.H."/>
            <person name="Yang H.J."/>
            <person name="Xiao X.J."/>
            <person name="Hsiao Y.Y."/>
            <person name="Wu W.L."/>
            <person name="Chen Y.Y."/>
            <person name="Mitsuda N."/>
            <person name="Ohme-Takagi M."/>
            <person name="Luo Y.B."/>
            <person name="Van de Peer Y."/>
            <person name="Liu Z.J."/>
        </authorList>
    </citation>
    <scope>NUCLEOTIDE SEQUENCE [LARGE SCALE GENOMIC DNA]</scope>
    <source>
        <tissue evidence="2">The whole plant</tissue>
    </source>
</reference>
<dbReference type="OrthoDB" id="1417760at2759"/>
<reference evidence="2 3" key="2">
    <citation type="journal article" date="2017" name="Nature">
        <title>The Apostasia genome and the evolution of orchids.</title>
        <authorList>
            <person name="Zhang G.Q."/>
            <person name="Liu K.W."/>
            <person name="Li Z."/>
            <person name="Lohaus R."/>
            <person name="Hsiao Y.Y."/>
            <person name="Niu S.C."/>
            <person name="Wang J.Y."/>
            <person name="Lin Y.C."/>
            <person name="Xu Q."/>
            <person name="Chen L.J."/>
            <person name="Yoshida K."/>
            <person name="Fujiwara S."/>
            <person name="Wang Z.W."/>
            <person name="Zhang Y.Q."/>
            <person name="Mitsuda N."/>
            <person name="Wang M."/>
            <person name="Liu G.H."/>
            <person name="Pecoraro L."/>
            <person name="Huang H.X."/>
            <person name="Xiao X.J."/>
            <person name="Lin M."/>
            <person name="Wu X.Y."/>
            <person name="Wu W.L."/>
            <person name="Chen Y.Y."/>
            <person name="Chang S.B."/>
            <person name="Sakamoto S."/>
            <person name="Ohme-Takagi M."/>
            <person name="Yagi M."/>
            <person name="Zeng S.J."/>
            <person name="Shen C.Y."/>
            <person name="Yeh C.M."/>
            <person name="Luo Y.B."/>
            <person name="Tsai W.C."/>
            <person name="Van de Peer Y."/>
            <person name="Liu Z.J."/>
        </authorList>
    </citation>
    <scope>NUCLEOTIDE SEQUENCE [LARGE SCALE GENOMIC DNA]</scope>
    <source>
        <tissue evidence="2">The whole plant</tissue>
    </source>
</reference>
<keyword evidence="3" id="KW-1185">Reference proteome</keyword>
<organism evidence="2 3">
    <name type="scientific">Dendrobium catenatum</name>
    <dbReference type="NCBI Taxonomy" id="906689"/>
    <lineage>
        <taxon>Eukaryota</taxon>
        <taxon>Viridiplantae</taxon>
        <taxon>Streptophyta</taxon>
        <taxon>Embryophyta</taxon>
        <taxon>Tracheophyta</taxon>
        <taxon>Spermatophyta</taxon>
        <taxon>Magnoliopsida</taxon>
        <taxon>Liliopsida</taxon>
        <taxon>Asparagales</taxon>
        <taxon>Orchidaceae</taxon>
        <taxon>Epidendroideae</taxon>
        <taxon>Malaxideae</taxon>
        <taxon>Dendrobiinae</taxon>
        <taxon>Dendrobium</taxon>
    </lineage>
</organism>
<protein>
    <submittedName>
        <fullName evidence="2">Uncharacterized protein</fullName>
    </submittedName>
</protein>
<feature type="compositionally biased region" description="Polar residues" evidence="1">
    <location>
        <begin position="158"/>
        <end position="169"/>
    </location>
</feature>
<evidence type="ECO:0000256" key="1">
    <source>
        <dbReference type="SAM" id="MobiDB-lite"/>
    </source>
</evidence>
<proteinExistence type="predicted"/>
<name>A0A2I0WT85_9ASPA</name>
<gene>
    <name evidence="2" type="ORF">MA16_Dca000209</name>
</gene>